<feature type="transmembrane region" description="Helical" evidence="6">
    <location>
        <begin position="255"/>
        <end position="272"/>
    </location>
</feature>
<evidence type="ECO:0000256" key="3">
    <source>
        <dbReference type="ARBA" id="ARBA00022692"/>
    </source>
</evidence>
<feature type="transmembrane region" description="Helical" evidence="6">
    <location>
        <begin position="398"/>
        <end position="415"/>
    </location>
</feature>
<protein>
    <submittedName>
        <fullName evidence="7">DASS family sodium-coupled anion symporter</fullName>
    </submittedName>
</protein>
<dbReference type="InterPro" id="IPR001898">
    <property type="entry name" value="SLC13A/DASS"/>
</dbReference>
<feature type="transmembrane region" description="Helical" evidence="6">
    <location>
        <begin position="43"/>
        <end position="63"/>
    </location>
</feature>
<reference evidence="7" key="2">
    <citation type="submission" date="2023-02" db="EMBL/GenBank/DDBJ databases">
        <title>'Rhodoalgimonas zhirmunskyi' gen. nov., isolated from a red alga.</title>
        <authorList>
            <person name="Nedashkovskaya O.I."/>
            <person name="Otstavnykh N.Y."/>
            <person name="Bystritskaya E.P."/>
            <person name="Balabanova L.A."/>
            <person name="Isaeva M.P."/>
        </authorList>
    </citation>
    <scope>NUCLEOTIDE SEQUENCE</scope>
    <source>
        <strain evidence="7">KCTC 52189</strain>
    </source>
</reference>
<organism evidence="7 8">
    <name type="scientific">Marimonas arenosa</name>
    <dbReference type="NCBI Taxonomy" id="1795305"/>
    <lineage>
        <taxon>Bacteria</taxon>
        <taxon>Pseudomonadati</taxon>
        <taxon>Pseudomonadota</taxon>
        <taxon>Alphaproteobacteria</taxon>
        <taxon>Rhodobacterales</taxon>
        <taxon>Paracoccaceae</taxon>
        <taxon>Marimonas</taxon>
    </lineage>
</organism>
<sequence length="460" mass="46941">MPGIRGWIMLAGLSCLGAVLVLPAPEGLSPQGWRVSGLAALMALWWVSEAVPLAATALLPLALAPLLQIAELGEVAGAYSDPLILLFLGGFLLARAIEHWHLHRRIARGLIGLAGQQPGRVLAAVMLATAFLSLWISNTASAMVMAPIAAGVAQGREPRFAAALLLGVAFSATIGGIGSLIGTPPNAIFAAYSARVLEVQVGFAEWAAVGMPVALVLLVCAWGVLALATPGLRDVAALDLPAQAGPGWSRGERRLAILAGFTAALWIARPFLERVWPDLPLSDAGIAMAAAVLLFALPAGQGGRLLDWDTAKGLRWDILILVGGGLALAGLMDGAGLVDWIGDRVSALEGLPVVCLVLVIAALIVGLGELASNTAMAAIFLPVAGAVAQAMGVEPMQIVLPVALAASVGFMLPVATPPNAIVFGHDAVNRTAMLKAGAPLDLIGVVVAAGLGLLLGPLVF</sequence>
<evidence type="ECO:0000256" key="4">
    <source>
        <dbReference type="ARBA" id="ARBA00022989"/>
    </source>
</evidence>
<feature type="transmembrane region" description="Helical" evidence="6">
    <location>
        <begin position="203"/>
        <end position="228"/>
    </location>
</feature>
<feature type="transmembrane region" description="Helical" evidence="6">
    <location>
        <begin position="284"/>
        <end position="306"/>
    </location>
</feature>
<feature type="transmembrane region" description="Helical" evidence="6">
    <location>
        <begin position="350"/>
        <end position="368"/>
    </location>
</feature>
<dbReference type="RefSeq" id="WP_306735229.1">
    <property type="nucleotide sequence ID" value="NZ_JANHAX010000002.1"/>
</dbReference>
<dbReference type="PANTHER" id="PTHR10283:SF82">
    <property type="entry name" value="SOLUTE CARRIER FAMILY 13 MEMBER 2"/>
    <property type="match status" value="1"/>
</dbReference>
<evidence type="ECO:0000256" key="6">
    <source>
        <dbReference type="SAM" id="Phobius"/>
    </source>
</evidence>
<name>A0AAE4B483_9RHOB</name>
<feature type="transmembrane region" description="Helical" evidence="6">
    <location>
        <begin position="436"/>
        <end position="459"/>
    </location>
</feature>
<keyword evidence="8" id="KW-1185">Reference proteome</keyword>
<dbReference type="InterPro" id="IPR031312">
    <property type="entry name" value="Na/sul_symport_CS"/>
</dbReference>
<dbReference type="Pfam" id="PF00939">
    <property type="entry name" value="Na_sulph_symp"/>
    <property type="match status" value="1"/>
</dbReference>
<evidence type="ECO:0000256" key="5">
    <source>
        <dbReference type="ARBA" id="ARBA00023136"/>
    </source>
</evidence>
<gene>
    <name evidence="7" type="ORF">NO357_08650</name>
</gene>
<feature type="transmembrane region" description="Helical" evidence="6">
    <location>
        <begin position="375"/>
        <end position="392"/>
    </location>
</feature>
<evidence type="ECO:0000256" key="2">
    <source>
        <dbReference type="ARBA" id="ARBA00022448"/>
    </source>
</evidence>
<keyword evidence="2" id="KW-0813">Transport</keyword>
<dbReference type="Proteomes" id="UP001226762">
    <property type="component" value="Unassembled WGS sequence"/>
</dbReference>
<comment type="subcellular location">
    <subcellularLocation>
        <location evidence="1">Membrane</location>
        <topology evidence="1">Multi-pass membrane protein</topology>
    </subcellularLocation>
</comment>
<dbReference type="PANTHER" id="PTHR10283">
    <property type="entry name" value="SOLUTE CARRIER FAMILY 13 MEMBER"/>
    <property type="match status" value="1"/>
</dbReference>
<dbReference type="EMBL" id="JANHAX010000002">
    <property type="protein sequence ID" value="MDQ2089962.1"/>
    <property type="molecule type" value="Genomic_DNA"/>
</dbReference>
<evidence type="ECO:0000313" key="8">
    <source>
        <dbReference type="Proteomes" id="UP001226762"/>
    </source>
</evidence>
<dbReference type="GO" id="GO:0005886">
    <property type="term" value="C:plasma membrane"/>
    <property type="evidence" value="ECO:0007669"/>
    <property type="project" value="TreeGrafter"/>
</dbReference>
<keyword evidence="4 6" id="KW-1133">Transmembrane helix</keyword>
<reference evidence="7" key="1">
    <citation type="submission" date="2022-07" db="EMBL/GenBank/DDBJ databases">
        <authorList>
            <person name="Otstavnykh N."/>
            <person name="Isaeva M."/>
            <person name="Bystritskaya E."/>
        </authorList>
    </citation>
    <scope>NUCLEOTIDE SEQUENCE</scope>
    <source>
        <strain evidence="7">KCTC 52189</strain>
    </source>
</reference>
<dbReference type="PROSITE" id="PS01271">
    <property type="entry name" value="NA_SULFATE"/>
    <property type="match status" value="1"/>
</dbReference>
<comment type="caution">
    <text evidence="7">The sequence shown here is derived from an EMBL/GenBank/DDBJ whole genome shotgun (WGS) entry which is preliminary data.</text>
</comment>
<dbReference type="GO" id="GO:0015141">
    <property type="term" value="F:succinate transmembrane transporter activity"/>
    <property type="evidence" value="ECO:0007669"/>
    <property type="project" value="UniProtKB-ARBA"/>
</dbReference>
<evidence type="ECO:0000313" key="7">
    <source>
        <dbReference type="EMBL" id="MDQ2089962.1"/>
    </source>
</evidence>
<keyword evidence="3 6" id="KW-0812">Transmembrane</keyword>
<feature type="transmembrane region" description="Helical" evidence="6">
    <location>
        <begin position="160"/>
        <end position="183"/>
    </location>
</feature>
<dbReference type="AlphaFoldDB" id="A0AAE4B483"/>
<keyword evidence="5 6" id="KW-0472">Membrane</keyword>
<accession>A0AAE4B483</accession>
<dbReference type="NCBIfam" id="TIGR00785">
    <property type="entry name" value="dass"/>
    <property type="match status" value="1"/>
</dbReference>
<proteinExistence type="predicted"/>
<feature type="transmembrane region" description="Helical" evidence="6">
    <location>
        <begin position="122"/>
        <end position="148"/>
    </location>
</feature>
<evidence type="ECO:0000256" key="1">
    <source>
        <dbReference type="ARBA" id="ARBA00004141"/>
    </source>
</evidence>
<feature type="transmembrane region" description="Helical" evidence="6">
    <location>
        <begin position="318"/>
        <end position="338"/>
    </location>
</feature>
<feature type="transmembrane region" description="Helical" evidence="6">
    <location>
        <begin position="83"/>
        <end position="102"/>
    </location>
</feature>